<accession>A0AAD4MSS9</accession>
<dbReference type="EMBL" id="JAKKPZ010000054">
    <property type="protein sequence ID" value="KAI1705654.1"/>
    <property type="molecule type" value="Genomic_DNA"/>
</dbReference>
<dbReference type="Proteomes" id="UP001201812">
    <property type="component" value="Unassembled WGS sequence"/>
</dbReference>
<evidence type="ECO:0000313" key="2">
    <source>
        <dbReference type="Proteomes" id="UP001201812"/>
    </source>
</evidence>
<dbReference type="AlphaFoldDB" id="A0AAD4MSS9"/>
<gene>
    <name evidence="1" type="ORF">DdX_13447</name>
</gene>
<name>A0AAD4MSS9_9BILA</name>
<proteinExistence type="predicted"/>
<reference evidence="1" key="1">
    <citation type="submission" date="2022-01" db="EMBL/GenBank/DDBJ databases">
        <title>Genome Sequence Resource for Two Populations of Ditylenchus destructor, the Migratory Endoparasitic Phytonematode.</title>
        <authorList>
            <person name="Zhang H."/>
            <person name="Lin R."/>
            <person name="Xie B."/>
        </authorList>
    </citation>
    <scope>NUCLEOTIDE SEQUENCE</scope>
    <source>
        <strain evidence="1">BazhouSP</strain>
    </source>
</reference>
<keyword evidence="2" id="KW-1185">Reference proteome</keyword>
<sequence>MLRKVILGFMDSIRLCSPDRWLLSGSAARASHWELNSSLPSAIHSLAVQSSTSAGGWAAVITLFSAATRGNSFGIVSAVKWTLGNGHPSLVGAILIESEAKQSGVFS</sequence>
<evidence type="ECO:0000313" key="1">
    <source>
        <dbReference type="EMBL" id="KAI1705654.1"/>
    </source>
</evidence>
<comment type="caution">
    <text evidence="1">The sequence shown here is derived from an EMBL/GenBank/DDBJ whole genome shotgun (WGS) entry which is preliminary data.</text>
</comment>
<protein>
    <submittedName>
        <fullName evidence="1">Uncharacterized protein</fullName>
    </submittedName>
</protein>
<organism evidence="1 2">
    <name type="scientific">Ditylenchus destructor</name>
    <dbReference type="NCBI Taxonomy" id="166010"/>
    <lineage>
        <taxon>Eukaryota</taxon>
        <taxon>Metazoa</taxon>
        <taxon>Ecdysozoa</taxon>
        <taxon>Nematoda</taxon>
        <taxon>Chromadorea</taxon>
        <taxon>Rhabditida</taxon>
        <taxon>Tylenchina</taxon>
        <taxon>Tylenchomorpha</taxon>
        <taxon>Sphaerularioidea</taxon>
        <taxon>Anguinidae</taxon>
        <taxon>Anguininae</taxon>
        <taxon>Ditylenchus</taxon>
    </lineage>
</organism>